<evidence type="ECO:0000313" key="3">
    <source>
        <dbReference type="Proteomes" id="UP000665025"/>
    </source>
</evidence>
<dbReference type="Proteomes" id="UP000665025">
    <property type="component" value="Chromosome 1"/>
</dbReference>
<dbReference type="CDD" id="cd02440">
    <property type="entry name" value="AdoMet_MTases"/>
    <property type="match status" value="1"/>
</dbReference>
<protein>
    <submittedName>
        <fullName evidence="2">Class I SAM-dependent methyltransferase</fullName>
    </submittedName>
</protein>
<dbReference type="RefSeq" id="WP_209051378.1">
    <property type="nucleotide sequence ID" value="NZ_CP072425.1"/>
</dbReference>
<gene>
    <name evidence="2" type="ORF">J5X90_11695</name>
</gene>
<sequence length="210" mass="24243">MNPNELRRYYQERYKQFGNDPASVQHVSKASQDARFRIIQQYMDKEASILDLGCGLGDMLKYIRMNGHTGCYLGCDFVPEFIESALSTLNWDKKSQFRVFDIEADTLPGGYDFIVMSGIFNNRLENNEAFLYNTLKKTFASANKGVIFNLLSTYVEFEDPELFYISPLDVFDFCKRQLTPYVTLKHNYVTKPGGFPYEYTMVLHKDGEGA</sequence>
<keyword evidence="2" id="KW-0489">Methyltransferase</keyword>
<dbReference type="GO" id="GO:0008168">
    <property type="term" value="F:methyltransferase activity"/>
    <property type="evidence" value="ECO:0007669"/>
    <property type="project" value="UniProtKB-KW"/>
</dbReference>
<dbReference type="SUPFAM" id="SSF53335">
    <property type="entry name" value="S-adenosyl-L-methionine-dependent methyltransferases"/>
    <property type="match status" value="1"/>
</dbReference>
<dbReference type="EMBL" id="CP072425">
    <property type="protein sequence ID" value="QTL34232.1"/>
    <property type="molecule type" value="Genomic_DNA"/>
</dbReference>
<name>A0ABX7V3B5_9GAMM</name>
<keyword evidence="2" id="KW-0808">Transferase</keyword>
<organism evidence="2 3">
    <name type="scientific">Pseudoalteromonas viridis</name>
    <dbReference type="NCBI Taxonomy" id="339617"/>
    <lineage>
        <taxon>Bacteria</taxon>
        <taxon>Pseudomonadati</taxon>
        <taxon>Pseudomonadota</taxon>
        <taxon>Gammaproteobacteria</taxon>
        <taxon>Alteromonadales</taxon>
        <taxon>Pseudoalteromonadaceae</taxon>
        <taxon>Pseudoalteromonas</taxon>
    </lineage>
</organism>
<reference evidence="2 3" key="1">
    <citation type="submission" date="2021-03" db="EMBL/GenBank/DDBJ databases">
        <title>Complete Genome of Pseudoalteromonas viridis Strain BBR56, a new biocontrol bacterial candidate.</title>
        <authorList>
            <person name="Handayani D.P."/>
            <person name="Isnansetyo A."/>
            <person name="Istiqomah I."/>
            <person name="Jumina J."/>
        </authorList>
    </citation>
    <scope>NUCLEOTIDE SEQUENCE [LARGE SCALE GENOMIC DNA]</scope>
    <source>
        <strain evidence="2 3">BBR56</strain>
    </source>
</reference>
<evidence type="ECO:0000313" key="2">
    <source>
        <dbReference type="EMBL" id="QTL34232.1"/>
    </source>
</evidence>
<feature type="domain" description="Methyltransferase type 12" evidence="1">
    <location>
        <begin position="50"/>
        <end position="133"/>
    </location>
</feature>
<dbReference type="InterPro" id="IPR029063">
    <property type="entry name" value="SAM-dependent_MTases_sf"/>
</dbReference>
<dbReference type="Pfam" id="PF08242">
    <property type="entry name" value="Methyltransf_12"/>
    <property type="match status" value="1"/>
</dbReference>
<dbReference type="InterPro" id="IPR013217">
    <property type="entry name" value="Methyltransf_12"/>
</dbReference>
<proteinExistence type="predicted"/>
<evidence type="ECO:0000259" key="1">
    <source>
        <dbReference type="Pfam" id="PF08242"/>
    </source>
</evidence>
<dbReference type="Gene3D" id="3.40.50.150">
    <property type="entry name" value="Vaccinia Virus protein VP39"/>
    <property type="match status" value="1"/>
</dbReference>
<dbReference type="GO" id="GO:0032259">
    <property type="term" value="P:methylation"/>
    <property type="evidence" value="ECO:0007669"/>
    <property type="project" value="UniProtKB-KW"/>
</dbReference>
<keyword evidence="3" id="KW-1185">Reference proteome</keyword>
<accession>A0ABX7V3B5</accession>